<reference evidence="2 3" key="1">
    <citation type="journal article" date="2024" name="Plant Biotechnol. J.">
        <title>Dendrobium thyrsiflorum genome and its molecular insights into genes involved in important horticultural traits.</title>
        <authorList>
            <person name="Chen B."/>
            <person name="Wang J.Y."/>
            <person name="Zheng P.J."/>
            <person name="Li K.L."/>
            <person name="Liang Y.M."/>
            <person name="Chen X.F."/>
            <person name="Zhang C."/>
            <person name="Zhao X."/>
            <person name="He X."/>
            <person name="Zhang G.Q."/>
            <person name="Liu Z.J."/>
            <person name="Xu Q."/>
        </authorList>
    </citation>
    <scope>NUCLEOTIDE SEQUENCE [LARGE SCALE GENOMIC DNA]</scope>
    <source>
        <strain evidence="2">GZMU011</strain>
    </source>
</reference>
<keyword evidence="3" id="KW-1185">Reference proteome</keyword>
<name>A0ABD0U3W1_DENTH</name>
<sequence length="208" mass="22381">MEIMSREPFGDSQLGRIMLKFRPIAPKPPGAGAIIAGVSDRAGTAPMMKRQRGGRKPKKITTEVKKETGAVVTVERVTEVGRGVAAAGAASGKEIKRRLEADASPCFVSDSADRVTWINEGFRRMVLCEESSPAPLSTSGLMRVELVTRGTVPEGECGGFTCVARVRRGKVMMVVPCDVWRVVEDQSGKWAWRLDVATALGLGLSCAY</sequence>
<organism evidence="2 3">
    <name type="scientific">Dendrobium thyrsiflorum</name>
    <name type="common">Pinecone-like raceme dendrobium</name>
    <name type="synonym">Orchid</name>
    <dbReference type="NCBI Taxonomy" id="117978"/>
    <lineage>
        <taxon>Eukaryota</taxon>
        <taxon>Viridiplantae</taxon>
        <taxon>Streptophyta</taxon>
        <taxon>Embryophyta</taxon>
        <taxon>Tracheophyta</taxon>
        <taxon>Spermatophyta</taxon>
        <taxon>Magnoliopsida</taxon>
        <taxon>Liliopsida</taxon>
        <taxon>Asparagales</taxon>
        <taxon>Orchidaceae</taxon>
        <taxon>Epidendroideae</taxon>
        <taxon>Malaxideae</taxon>
        <taxon>Dendrobiinae</taxon>
        <taxon>Dendrobium</taxon>
    </lineage>
</organism>
<evidence type="ECO:0000313" key="3">
    <source>
        <dbReference type="Proteomes" id="UP001552299"/>
    </source>
</evidence>
<dbReference type="AlphaFoldDB" id="A0ABD0U3W1"/>
<comment type="caution">
    <text evidence="2">The sequence shown here is derived from an EMBL/GenBank/DDBJ whole genome shotgun (WGS) entry which is preliminary data.</text>
</comment>
<dbReference type="EMBL" id="JANQDX010000018">
    <property type="protein sequence ID" value="KAL0906723.1"/>
    <property type="molecule type" value="Genomic_DNA"/>
</dbReference>
<dbReference type="PANTHER" id="PTHR33595:SF7">
    <property type="entry name" value="OS12G0242500 PROTEIN"/>
    <property type="match status" value="1"/>
</dbReference>
<evidence type="ECO:0000313" key="2">
    <source>
        <dbReference type="EMBL" id="KAL0906723.1"/>
    </source>
</evidence>
<feature type="domain" description="DUF7950" evidence="1">
    <location>
        <begin position="70"/>
        <end position="200"/>
    </location>
</feature>
<gene>
    <name evidence="2" type="ORF">M5K25_025239</name>
</gene>
<dbReference type="InterPro" id="IPR057710">
    <property type="entry name" value="DUF7950"/>
</dbReference>
<protein>
    <recommendedName>
        <fullName evidence="1">DUF7950 domain-containing protein</fullName>
    </recommendedName>
</protein>
<evidence type="ECO:0000259" key="1">
    <source>
        <dbReference type="Pfam" id="PF25821"/>
    </source>
</evidence>
<accession>A0ABD0U3W1</accession>
<proteinExistence type="predicted"/>
<dbReference type="Pfam" id="PF25821">
    <property type="entry name" value="DUF7950"/>
    <property type="match status" value="1"/>
</dbReference>
<dbReference type="PANTHER" id="PTHR33595">
    <property type="entry name" value="VON WILLEBRAND FACTOR A DOMAIN PROTEIN"/>
    <property type="match status" value="1"/>
</dbReference>
<dbReference type="Proteomes" id="UP001552299">
    <property type="component" value="Unassembled WGS sequence"/>
</dbReference>